<evidence type="ECO:0000313" key="2">
    <source>
        <dbReference type="EMBL" id="MBC9247344.1"/>
    </source>
</evidence>
<protein>
    <submittedName>
        <fullName evidence="2">Uncharacterized protein</fullName>
    </submittedName>
</protein>
<gene>
    <name evidence="2" type="ORF">H4P12_11630</name>
</gene>
<keyword evidence="3" id="KW-1185">Reference proteome</keyword>
<dbReference type="EMBL" id="JACOQL010000003">
    <property type="protein sequence ID" value="MBC9247344.1"/>
    <property type="molecule type" value="Genomic_DNA"/>
</dbReference>
<accession>A0A926JDA3</accession>
<dbReference type="AlphaFoldDB" id="A0A926JDA3"/>
<keyword evidence="1" id="KW-0472">Membrane</keyword>
<dbReference type="RefSeq" id="WP_187793832.1">
    <property type="nucleotide sequence ID" value="NZ_JACOQL010000003.1"/>
</dbReference>
<sequence length="128" mass="13302">MALGRGYSNVDPWKAAILLQRFTYLALILCVVMTSIGLGVARGTVMIGGQIVLCTGDGVVVVDDPSAPGTIHTHICPDMALSLLSGALPDHAALPDRLAHSLHVAMQQQAALVSREVPSGIARAPPTL</sequence>
<proteinExistence type="predicted"/>
<organism evidence="2 3">
    <name type="scientific">Paracoccus amoyensis</name>
    <dbReference type="NCBI Taxonomy" id="2760093"/>
    <lineage>
        <taxon>Bacteria</taxon>
        <taxon>Pseudomonadati</taxon>
        <taxon>Pseudomonadota</taxon>
        <taxon>Alphaproteobacteria</taxon>
        <taxon>Rhodobacterales</taxon>
        <taxon>Paracoccaceae</taxon>
        <taxon>Paracoccus</taxon>
    </lineage>
</organism>
<evidence type="ECO:0000313" key="3">
    <source>
        <dbReference type="Proteomes" id="UP000608594"/>
    </source>
</evidence>
<name>A0A926JDA3_9RHOB</name>
<reference evidence="2" key="1">
    <citation type="submission" date="2020-08" db="EMBL/GenBank/DDBJ databases">
        <title>Paracoccus amoyensis sp. nov., isolated from the surface seawater at coast of Xiamen, Fujian.</title>
        <authorList>
            <person name="Lyu L."/>
        </authorList>
    </citation>
    <scope>NUCLEOTIDE SEQUENCE</scope>
    <source>
        <strain evidence="2">11-3</strain>
    </source>
</reference>
<keyword evidence="1" id="KW-0812">Transmembrane</keyword>
<keyword evidence="1" id="KW-1133">Transmembrane helix</keyword>
<comment type="caution">
    <text evidence="2">The sequence shown here is derived from an EMBL/GenBank/DDBJ whole genome shotgun (WGS) entry which is preliminary data.</text>
</comment>
<evidence type="ECO:0000256" key="1">
    <source>
        <dbReference type="SAM" id="Phobius"/>
    </source>
</evidence>
<feature type="transmembrane region" description="Helical" evidence="1">
    <location>
        <begin position="22"/>
        <end position="41"/>
    </location>
</feature>
<dbReference type="Proteomes" id="UP000608594">
    <property type="component" value="Unassembled WGS sequence"/>
</dbReference>